<feature type="transmembrane region" description="Helical" evidence="6">
    <location>
        <begin position="12"/>
        <end position="34"/>
    </location>
</feature>
<feature type="transmembrane region" description="Helical" evidence="6">
    <location>
        <begin position="184"/>
        <end position="205"/>
    </location>
</feature>
<feature type="transmembrane region" description="Helical" evidence="6">
    <location>
        <begin position="90"/>
        <end position="111"/>
    </location>
</feature>
<comment type="similarity">
    <text evidence="5">Belongs to the SAT4 family.</text>
</comment>
<comment type="caution">
    <text evidence="8">The sequence shown here is derived from an EMBL/GenBank/DDBJ whole genome shotgun (WGS) entry which is preliminary data.</text>
</comment>
<dbReference type="AlphaFoldDB" id="A0A9P4YFF0"/>
<evidence type="ECO:0000256" key="6">
    <source>
        <dbReference type="SAM" id="Phobius"/>
    </source>
</evidence>
<feature type="domain" description="Rhodopsin" evidence="7">
    <location>
        <begin position="149"/>
        <end position="248"/>
    </location>
</feature>
<dbReference type="GO" id="GO:0016020">
    <property type="term" value="C:membrane"/>
    <property type="evidence" value="ECO:0007669"/>
    <property type="project" value="UniProtKB-SubCell"/>
</dbReference>
<keyword evidence="3 6" id="KW-1133">Transmembrane helix</keyword>
<evidence type="ECO:0000313" key="8">
    <source>
        <dbReference type="EMBL" id="KAF3892901.1"/>
    </source>
</evidence>
<feature type="transmembrane region" description="Helical" evidence="6">
    <location>
        <begin position="225"/>
        <end position="244"/>
    </location>
</feature>
<gene>
    <name evidence="8" type="ORF">GY632_4465</name>
</gene>
<proteinExistence type="inferred from homology"/>
<evidence type="ECO:0000259" key="7">
    <source>
        <dbReference type="Pfam" id="PF20684"/>
    </source>
</evidence>
<reference evidence="8" key="1">
    <citation type="submission" date="2020-03" db="EMBL/GenBank/DDBJ databases">
        <title>Whole Genome Sequence of Trichophyton interdigitale from India.</title>
        <authorList>
            <person name="Kumar P."/>
        </authorList>
    </citation>
    <scope>NUCLEOTIDE SEQUENCE</scope>
    <source>
        <strain evidence="8">UCMS-IGIB-CI14</strain>
    </source>
</reference>
<dbReference type="PANTHER" id="PTHR33048:SF55">
    <property type="entry name" value="INTEGRAL MEMBRANE PROTEIN"/>
    <property type="match status" value="1"/>
</dbReference>
<feature type="domain" description="Rhodopsin" evidence="7">
    <location>
        <begin position="30"/>
        <end position="146"/>
    </location>
</feature>
<feature type="transmembrane region" description="Helical" evidence="6">
    <location>
        <begin position="123"/>
        <end position="145"/>
    </location>
</feature>
<dbReference type="Pfam" id="PF20684">
    <property type="entry name" value="Fung_rhodopsin"/>
    <property type="match status" value="2"/>
</dbReference>
<dbReference type="InterPro" id="IPR052337">
    <property type="entry name" value="SAT4-like"/>
</dbReference>
<dbReference type="Proteomes" id="UP000749309">
    <property type="component" value="Unassembled WGS sequence"/>
</dbReference>
<dbReference type="EMBL" id="JAAQVJ010000154">
    <property type="protein sequence ID" value="KAF3892901.1"/>
    <property type="molecule type" value="Genomic_DNA"/>
</dbReference>
<keyword evidence="2 6" id="KW-0812">Transmembrane</keyword>
<accession>A0A9P4YFF0</accession>
<evidence type="ECO:0000313" key="9">
    <source>
        <dbReference type="Proteomes" id="UP000749309"/>
    </source>
</evidence>
<dbReference type="InterPro" id="IPR049326">
    <property type="entry name" value="Rhodopsin_dom_fungi"/>
</dbReference>
<sequence>MGRADVTGKGHVLFVVGTLMVTISGLFVFLRLVGRYLRDGIKADDWTILASLVLTIAFTVVINLGIGYGLGTHDHEIQKEDKMLAFKMLLSAQVLFKLIIGLAKVSILALYLRVFAASKYFRWACISLIIITSVVSVAFIFPTLFPVPPVWLSHALINLVIDIFILALPVYHVSRLGLQLRDKLALIFVFVLGGFVCLISIIRSATFPQSAQPIDVTLNHFLFNAMWATVEMNTAIICACLPIIRQTLTVLFPQIFGRSSRPRSICFPRFFRRRSSRQPARRETNPSLSIAGSLPWTMHNRANVVTASVEPGRELDLTRTESEERIIDMETLEACCGGILKQTDVYISETRMDI</sequence>
<dbReference type="PANTHER" id="PTHR33048">
    <property type="entry name" value="PTH11-LIKE INTEGRAL MEMBRANE PROTEIN (AFU_ORTHOLOGUE AFUA_5G11245)"/>
    <property type="match status" value="1"/>
</dbReference>
<protein>
    <submittedName>
        <fullName evidence="8">Integral membrane protein</fullName>
    </submittedName>
</protein>
<feature type="transmembrane region" description="Helical" evidence="6">
    <location>
        <begin position="151"/>
        <end position="172"/>
    </location>
</feature>
<evidence type="ECO:0000256" key="5">
    <source>
        <dbReference type="ARBA" id="ARBA00038359"/>
    </source>
</evidence>
<comment type="subcellular location">
    <subcellularLocation>
        <location evidence="1">Membrane</location>
        <topology evidence="1">Multi-pass membrane protein</topology>
    </subcellularLocation>
</comment>
<evidence type="ECO:0000256" key="2">
    <source>
        <dbReference type="ARBA" id="ARBA00022692"/>
    </source>
</evidence>
<organism evidence="8 9">
    <name type="scientific">Trichophyton interdigitale</name>
    <dbReference type="NCBI Taxonomy" id="101480"/>
    <lineage>
        <taxon>Eukaryota</taxon>
        <taxon>Fungi</taxon>
        <taxon>Dikarya</taxon>
        <taxon>Ascomycota</taxon>
        <taxon>Pezizomycotina</taxon>
        <taxon>Eurotiomycetes</taxon>
        <taxon>Eurotiomycetidae</taxon>
        <taxon>Onygenales</taxon>
        <taxon>Arthrodermataceae</taxon>
        <taxon>Trichophyton</taxon>
    </lineage>
</organism>
<name>A0A9P4YFF0_9EURO</name>
<evidence type="ECO:0000256" key="1">
    <source>
        <dbReference type="ARBA" id="ARBA00004141"/>
    </source>
</evidence>
<feature type="transmembrane region" description="Helical" evidence="6">
    <location>
        <begin position="46"/>
        <end position="70"/>
    </location>
</feature>
<evidence type="ECO:0000256" key="3">
    <source>
        <dbReference type="ARBA" id="ARBA00022989"/>
    </source>
</evidence>
<keyword evidence="4 6" id="KW-0472">Membrane</keyword>
<evidence type="ECO:0000256" key="4">
    <source>
        <dbReference type="ARBA" id="ARBA00023136"/>
    </source>
</evidence>